<evidence type="ECO:0000256" key="2">
    <source>
        <dbReference type="ARBA" id="ARBA00022840"/>
    </source>
</evidence>
<dbReference type="HOGENOM" id="CLU_039506_0_0_7"/>
<dbReference type="PANTHER" id="PTHR32071">
    <property type="entry name" value="TRANSCRIPTIONAL REGULATORY PROTEIN"/>
    <property type="match status" value="1"/>
</dbReference>
<dbReference type="InterPro" id="IPR002078">
    <property type="entry name" value="Sigma_54_int"/>
</dbReference>
<dbReference type="Pfam" id="PF06956">
    <property type="entry name" value="RtcR"/>
    <property type="match status" value="1"/>
</dbReference>
<dbReference type="InterPro" id="IPR003593">
    <property type="entry name" value="AAA+_ATPase"/>
</dbReference>
<dbReference type="Pfam" id="PF25601">
    <property type="entry name" value="AAA_lid_14"/>
    <property type="match status" value="1"/>
</dbReference>
<dbReference type="InterPro" id="IPR058031">
    <property type="entry name" value="AAA_lid_NorR"/>
</dbReference>
<dbReference type="PROSITE" id="PS50045">
    <property type="entry name" value="SIGMA54_INTERACT_4"/>
    <property type="match status" value="1"/>
</dbReference>
<evidence type="ECO:0000313" key="5">
    <source>
        <dbReference type="Proteomes" id="UP000002402"/>
    </source>
</evidence>
<accession>Q1D2I4</accession>
<dbReference type="STRING" id="246197.MXAN_4983"/>
<dbReference type="RefSeq" id="WP_011554961.1">
    <property type="nucleotide sequence ID" value="NC_008095.1"/>
</dbReference>
<dbReference type="EMBL" id="CP000113">
    <property type="protein sequence ID" value="ABF87151.1"/>
    <property type="molecule type" value="Genomic_DNA"/>
</dbReference>
<dbReference type="Proteomes" id="UP000002402">
    <property type="component" value="Chromosome"/>
</dbReference>
<name>Q1D2I4_MYXXD</name>
<sequence length="540" mass="59726">MAKSRARKTVVLGMLGTTLDNGQGPQRWARWRPTVALCQQEDLLVHRLELLHPPNATSLAATLAGDIRQVSPETEVRGRPLRIQNPWDLEETYGALLDYVRGYAFNPEAEDYLVHITTGTHIAQICMFLLVESRLIPGKLVQVSPDPRDRAGAGTHTLIDLDLSQYDTLAARFRQEQREGLAFLKSGIDTRNAAFNRLIERIEQVAVQSRAPLLITGPTGAGKSQLARRIYALKKSRRGVAGPFVDLNCATLRGDGAMSALFGHVKGAFTGALSDRPGLLRQANGGVLFLDEIGELGADEQAMLLRALEDKRFLPVGADREVESDFQLIAGTNRDLQVEVERGRFREDLLARINLWTFRLPALRERPEDIPPNLLFELDQSSEAVGTRVTMNKEAQERFLDFATSTEARWAGNFRDLNAAVLRMATLAAGGRITRDVVDEELERLREQWRPSGAKAAVVAGDLVAEVLGENLASELDRFDRVQLADVLSVCRASRSLSDAGRLLFAQSRAQKKSVNDADRLKKYLARFGLTWADASGRGA</sequence>
<evidence type="ECO:0000259" key="3">
    <source>
        <dbReference type="PROSITE" id="PS50045"/>
    </source>
</evidence>
<reference evidence="4 5" key="1">
    <citation type="journal article" date="2006" name="Proc. Natl. Acad. Sci. U.S.A.">
        <title>Evolution of sensory complexity recorded in a myxobacterial genome.</title>
        <authorList>
            <person name="Goldman B.S."/>
            <person name="Nierman W.C."/>
            <person name="Kaiser D."/>
            <person name="Slater S.C."/>
            <person name="Durkin A.S."/>
            <person name="Eisen J.A."/>
            <person name="Ronning C.M."/>
            <person name="Barbazuk W.B."/>
            <person name="Blanchard M."/>
            <person name="Field C."/>
            <person name="Halling C."/>
            <person name="Hinkle G."/>
            <person name="Iartchuk O."/>
            <person name="Kim H.S."/>
            <person name="Mackenzie C."/>
            <person name="Madupu R."/>
            <person name="Miller N."/>
            <person name="Shvartsbeyn A."/>
            <person name="Sullivan S.A."/>
            <person name="Vaudin M."/>
            <person name="Wiegand R."/>
            <person name="Kaplan H.B."/>
        </authorList>
    </citation>
    <scope>NUCLEOTIDE SEQUENCE [LARGE SCALE GENOMIC DNA]</scope>
    <source>
        <strain evidence="5">DK1622</strain>
    </source>
</reference>
<dbReference type="eggNOG" id="COG4650">
    <property type="taxonomic scope" value="Bacteria"/>
</dbReference>
<dbReference type="PIRSF" id="PIRSF037354">
    <property type="entry name" value="Txn_actvtr_RtcR"/>
    <property type="match status" value="1"/>
</dbReference>
<keyword evidence="1" id="KW-0547">Nucleotide-binding</keyword>
<dbReference type="Gene3D" id="3.40.50.300">
    <property type="entry name" value="P-loop containing nucleotide triphosphate hydrolases"/>
    <property type="match status" value="1"/>
</dbReference>
<proteinExistence type="predicted"/>
<keyword evidence="5" id="KW-1185">Reference proteome</keyword>
<dbReference type="CDD" id="cd00009">
    <property type="entry name" value="AAA"/>
    <property type="match status" value="1"/>
</dbReference>
<dbReference type="SUPFAM" id="SSF52540">
    <property type="entry name" value="P-loop containing nucleoside triphosphate hydrolases"/>
    <property type="match status" value="1"/>
</dbReference>
<organism evidence="4 5">
    <name type="scientific">Myxococcus xanthus (strain DK1622)</name>
    <dbReference type="NCBI Taxonomy" id="246197"/>
    <lineage>
        <taxon>Bacteria</taxon>
        <taxon>Pseudomonadati</taxon>
        <taxon>Myxococcota</taxon>
        <taxon>Myxococcia</taxon>
        <taxon>Myxococcales</taxon>
        <taxon>Cystobacterineae</taxon>
        <taxon>Myxococcaceae</taxon>
        <taxon>Myxococcus</taxon>
    </lineage>
</organism>
<protein>
    <submittedName>
        <fullName evidence="4">Sigma-54 dependent transcriptional regulator RtcR</fullName>
    </submittedName>
</protein>
<dbReference type="GeneID" id="41362268"/>
<dbReference type="GO" id="GO:0005524">
    <property type="term" value="F:ATP binding"/>
    <property type="evidence" value="ECO:0007669"/>
    <property type="project" value="UniProtKB-KW"/>
</dbReference>
<dbReference type="OrthoDB" id="9770562at2"/>
<dbReference type="KEGG" id="mxa:MXAN_4983"/>
<dbReference type="AlphaFoldDB" id="Q1D2I4"/>
<dbReference type="InterPro" id="IPR017183">
    <property type="entry name" value="Sigma54_dep_tscrpt_act_RtcR"/>
</dbReference>
<evidence type="ECO:0000313" key="4">
    <source>
        <dbReference type="EMBL" id="ABF87151.1"/>
    </source>
</evidence>
<dbReference type="EnsemblBacteria" id="ABF87151">
    <property type="protein sequence ID" value="ABF87151"/>
    <property type="gene ID" value="MXAN_4983"/>
</dbReference>
<dbReference type="Pfam" id="PF00158">
    <property type="entry name" value="Sigma54_activat"/>
    <property type="match status" value="1"/>
</dbReference>
<evidence type="ECO:0000256" key="1">
    <source>
        <dbReference type="ARBA" id="ARBA00022741"/>
    </source>
</evidence>
<dbReference type="GO" id="GO:0003700">
    <property type="term" value="F:DNA-binding transcription factor activity"/>
    <property type="evidence" value="ECO:0007669"/>
    <property type="project" value="InterPro"/>
</dbReference>
<feature type="domain" description="Sigma-54 factor interaction" evidence="3">
    <location>
        <begin position="188"/>
        <end position="426"/>
    </location>
</feature>
<dbReference type="Gene3D" id="1.10.8.60">
    <property type="match status" value="1"/>
</dbReference>
<gene>
    <name evidence="4" type="primary">rtcR</name>
    <name evidence="4" type="ordered locus">MXAN_4983</name>
</gene>
<keyword evidence="2" id="KW-0067">ATP-binding</keyword>
<dbReference type="PANTHER" id="PTHR32071:SF14">
    <property type="entry name" value="TRANSCRIPTIONAL REGULATORY PROTEIN RTCR"/>
    <property type="match status" value="1"/>
</dbReference>
<dbReference type="SMART" id="SM00382">
    <property type="entry name" value="AAA"/>
    <property type="match status" value="1"/>
</dbReference>
<dbReference type="NCBIfam" id="NF038308">
    <property type="entry name" value="RNA_repair_RtcR"/>
    <property type="match status" value="1"/>
</dbReference>
<dbReference type="InterPro" id="IPR027417">
    <property type="entry name" value="P-loop_NTPase"/>
</dbReference>
<dbReference type="InterPro" id="IPR009715">
    <property type="entry name" value="RtcR"/>
</dbReference>